<dbReference type="GO" id="GO:0005789">
    <property type="term" value="C:endoplasmic reticulum membrane"/>
    <property type="evidence" value="ECO:0007669"/>
    <property type="project" value="UniProtKB-SubCell"/>
</dbReference>
<evidence type="ECO:0000256" key="4">
    <source>
        <dbReference type="ARBA" id="ARBA00022597"/>
    </source>
</evidence>
<dbReference type="InterPro" id="IPR013657">
    <property type="entry name" value="SCL35B1-4/HUT1"/>
</dbReference>
<keyword evidence="3" id="KW-0813">Transport</keyword>
<keyword evidence="12" id="KW-1185">Reference proteome</keyword>
<keyword evidence="6" id="KW-0256">Endoplasmic reticulum</keyword>
<accession>A0A6A5UMQ4</accession>
<dbReference type="InterPro" id="IPR037185">
    <property type="entry name" value="EmrE-like"/>
</dbReference>
<evidence type="ECO:0000256" key="10">
    <source>
        <dbReference type="SAM" id="Phobius"/>
    </source>
</evidence>
<dbReference type="PANTHER" id="PTHR10778">
    <property type="entry name" value="SOLUTE CARRIER FAMILY 35 MEMBER B"/>
    <property type="match status" value="1"/>
</dbReference>
<comment type="similarity">
    <text evidence="2">Belongs to the nucleotide-sugar transporter family. SLC35B subfamily.</text>
</comment>
<keyword evidence="8 10" id="KW-0472">Membrane</keyword>
<dbReference type="EMBL" id="ML976800">
    <property type="protein sequence ID" value="KAF1964206.1"/>
    <property type="molecule type" value="Genomic_DNA"/>
</dbReference>
<feature type="transmembrane region" description="Helical" evidence="10">
    <location>
        <begin position="95"/>
        <end position="115"/>
    </location>
</feature>
<evidence type="ECO:0000256" key="1">
    <source>
        <dbReference type="ARBA" id="ARBA00004477"/>
    </source>
</evidence>
<dbReference type="GO" id="GO:0000139">
    <property type="term" value="C:Golgi membrane"/>
    <property type="evidence" value="ECO:0007669"/>
    <property type="project" value="TreeGrafter"/>
</dbReference>
<keyword evidence="7 10" id="KW-1133">Transmembrane helix</keyword>
<dbReference type="GO" id="GO:0005459">
    <property type="term" value="F:UDP-galactose transmembrane transporter activity"/>
    <property type="evidence" value="ECO:0007669"/>
    <property type="project" value="TreeGrafter"/>
</dbReference>
<feature type="transmembrane region" description="Helical" evidence="10">
    <location>
        <begin position="70"/>
        <end position="88"/>
    </location>
</feature>
<keyword evidence="5 10" id="KW-0812">Transmembrane</keyword>
<dbReference type="SUPFAM" id="SSF103481">
    <property type="entry name" value="Multidrug resistance efflux transporter EmrE"/>
    <property type="match status" value="1"/>
</dbReference>
<evidence type="ECO:0000256" key="2">
    <source>
        <dbReference type="ARBA" id="ARBA00010694"/>
    </source>
</evidence>
<sequence>MVKAAVLRLRLVHEGFSVITVRTTPRIEPYVPHDSLNLLVLRYVGRAASGNELTNAINFVTTYPAVGWDVLAFAACGAIGQVFIFHTLAHFSSLLLVTVTVTLKMLTMLMSVVLFGHQVTGMQWAGVSLVFGGIGAEAWYQRVEKEAKMEAKKREAAAKAQ</sequence>
<organism evidence="11 12">
    <name type="scientific">Bimuria novae-zelandiae CBS 107.79</name>
    <dbReference type="NCBI Taxonomy" id="1447943"/>
    <lineage>
        <taxon>Eukaryota</taxon>
        <taxon>Fungi</taxon>
        <taxon>Dikarya</taxon>
        <taxon>Ascomycota</taxon>
        <taxon>Pezizomycotina</taxon>
        <taxon>Dothideomycetes</taxon>
        <taxon>Pleosporomycetidae</taxon>
        <taxon>Pleosporales</taxon>
        <taxon>Massarineae</taxon>
        <taxon>Didymosphaeriaceae</taxon>
        <taxon>Bimuria</taxon>
    </lineage>
</organism>
<evidence type="ECO:0000256" key="8">
    <source>
        <dbReference type="ARBA" id="ARBA00023136"/>
    </source>
</evidence>
<evidence type="ECO:0000256" key="6">
    <source>
        <dbReference type="ARBA" id="ARBA00022824"/>
    </source>
</evidence>
<gene>
    <name evidence="11" type="ORF">BU23DRAFT_562121</name>
</gene>
<dbReference type="OrthoDB" id="1601at2759"/>
<evidence type="ECO:0000256" key="9">
    <source>
        <dbReference type="ARBA" id="ARBA00041103"/>
    </source>
</evidence>
<dbReference type="Pfam" id="PF08449">
    <property type="entry name" value="UAA"/>
    <property type="match status" value="1"/>
</dbReference>
<dbReference type="GO" id="GO:0005460">
    <property type="term" value="F:UDP-glucose transmembrane transporter activity"/>
    <property type="evidence" value="ECO:0007669"/>
    <property type="project" value="TreeGrafter"/>
</dbReference>
<keyword evidence="4" id="KW-0762">Sugar transport</keyword>
<proteinExistence type="inferred from homology"/>
<protein>
    <recommendedName>
        <fullName evidence="9">UDP-galactose transporter homolog 1</fullName>
    </recommendedName>
</protein>
<dbReference type="PANTHER" id="PTHR10778:SF10">
    <property type="entry name" value="SOLUTE CARRIER FAMILY 35 MEMBER B1"/>
    <property type="match status" value="1"/>
</dbReference>
<evidence type="ECO:0000256" key="7">
    <source>
        <dbReference type="ARBA" id="ARBA00022989"/>
    </source>
</evidence>
<dbReference type="Proteomes" id="UP000800036">
    <property type="component" value="Unassembled WGS sequence"/>
</dbReference>
<evidence type="ECO:0000256" key="3">
    <source>
        <dbReference type="ARBA" id="ARBA00022448"/>
    </source>
</evidence>
<dbReference type="AlphaFoldDB" id="A0A6A5UMQ4"/>
<name>A0A6A5UMQ4_9PLEO</name>
<evidence type="ECO:0000313" key="11">
    <source>
        <dbReference type="EMBL" id="KAF1964206.1"/>
    </source>
</evidence>
<reference evidence="11" key="1">
    <citation type="journal article" date="2020" name="Stud. Mycol.">
        <title>101 Dothideomycetes genomes: a test case for predicting lifestyles and emergence of pathogens.</title>
        <authorList>
            <person name="Haridas S."/>
            <person name="Albert R."/>
            <person name="Binder M."/>
            <person name="Bloem J."/>
            <person name="Labutti K."/>
            <person name="Salamov A."/>
            <person name="Andreopoulos B."/>
            <person name="Baker S."/>
            <person name="Barry K."/>
            <person name="Bills G."/>
            <person name="Bluhm B."/>
            <person name="Cannon C."/>
            <person name="Castanera R."/>
            <person name="Culley D."/>
            <person name="Daum C."/>
            <person name="Ezra D."/>
            <person name="Gonzalez J."/>
            <person name="Henrissat B."/>
            <person name="Kuo A."/>
            <person name="Liang C."/>
            <person name="Lipzen A."/>
            <person name="Lutzoni F."/>
            <person name="Magnuson J."/>
            <person name="Mondo S."/>
            <person name="Nolan M."/>
            <person name="Ohm R."/>
            <person name="Pangilinan J."/>
            <person name="Park H.-J."/>
            <person name="Ramirez L."/>
            <person name="Alfaro M."/>
            <person name="Sun H."/>
            <person name="Tritt A."/>
            <person name="Yoshinaga Y."/>
            <person name="Zwiers L.-H."/>
            <person name="Turgeon B."/>
            <person name="Goodwin S."/>
            <person name="Spatafora J."/>
            <person name="Crous P."/>
            <person name="Grigoriev I."/>
        </authorList>
    </citation>
    <scope>NUCLEOTIDE SEQUENCE</scope>
    <source>
        <strain evidence="11">CBS 107.79</strain>
    </source>
</reference>
<evidence type="ECO:0000313" key="12">
    <source>
        <dbReference type="Proteomes" id="UP000800036"/>
    </source>
</evidence>
<comment type="subcellular location">
    <subcellularLocation>
        <location evidence="1">Endoplasmic reticulum membrane</location>
        <topology evidence="1">Multi-pass membrane protein</topology>
    </subcellularLocation>
</comment>
<evidence type="ECO:0000256" key="5">
    <source>
        <dbReference type="ARBA" id="ARBA00022692"/>
    </source>
</evidence>